<dbReference type="PANTHER" id="PTHR42754:SF1">
    <property type="entry name" value="LIPOPROTEIN"/>
    <property type="match status" value="1"/>
</dbReference>
<dbReference type="EnsemblBacteria" id="ACK42566">
    <property type="protein sequence ID" value="ACK42566"/>
    <property type="gene ID" value="Dtur_1288"/>
</dbReference>
<protein>
    <submittedName>
        <fullName evidence="1">Lipoprotein, putative</fullName>
    </submittedName>
</protein>
<sequence length="401" mass="43320">MRKFFLLLSVFLIFFLLISGCAPKKDTTLPQQVWQKTYGGSDSGDEASSIQQTNDGGYIVAGWTSPLATGSYYVYIIKIDSNGNMKWEKTFGGSNADWAFSIQQTIDGGYIVAGRTSSLGAGSYDVYIIKLDSNGNMKWEKTFGGSDWDEAFSVQQTSDEGYIVAGRTNSFSKGEGDVYIIKLDSNGNMKWEKTFGGSSDDYALSIQQTSDGGYIVAGVTWSFGAGSADFYIIKLDSKGDEVWEKTYGGSSSDYACSIQQTSDGGYIVAGYTNSFGAGYGDVYIIKLGSNGNMKWEKTFGGSSDDRAYSIQQTSDGGYIVAGVTWSFGAGDVYIIKLDSNGNKVWEKTFGGSNDDWANSIQQTKDGGYIVAGYTNSFGAGYGDFYIIKTDSEGNTGPYPTQ</sequence>
<organism evidence="1 2">
    <name type="scientific">Dictyoglomus turgidum (strain DSM 6724 / Z-1310)</name>
    <dbReference type="NCBI Taxonomy" id="515635"/>
    <lineage>
        <taxon>Bacteria</taxon>
        <taxon>Pseudomonadati</taxon>
        <taxon>Dictyoglomota</taxon>
        <taxon>Dictyoglomia</taxon>
        <taxon>Dictyoglomales</taxon>
        <taxon>Dictyoglomaceae</taxon>
        <taxon>Dictyoglomus</taxon>
    </lineage>
</organism>
<dbReference type="HOGENOM" id="CLU_555216_0_0_0"/>
<dbReference type="PROSITE" id="PS51257">
    <property type="entry name" value="PROKAR_LIPOPROTEIN"/>
    <property type="match status" value="1"/>
</dbReference>
<dbReference type="NCBIfam" id="TIGR02608">
    <property type="entry name" value="delta_60_rpt"/>
    <property type="match status" value="2"/>
</dbReference>
<reference evidence="2" key="1">
    <citation type="journal article" date="2016" name="Front. Microbiol.">
        <title>The complete genome sequence of hyperthermophile Dictyoglomus turgidum DSM 6724 reveals a specialized carbohydrate fermentor.</title>
        <authorList>
            <person name="Brumm P.J."/>
            <person name="Gowda K."/>
            <person name="Robb F.T."/>
            <person name="Mead D.A."/>
        </authorList>
    </citation>
    <scope>NUCLEOTIDE SEQUENCE [LARGE SCALE GENOMIC DNA]</scope>
    <source>
        <strain evidence="2">DSM 6724 / Z-1310</strain>
    </source>
</reference>
<dbReference type="KEGG" id="dtu:Dtur_1288"/>
<accession>B8E0C1</accession>
<dbReference type="AlphaFoldDB" id="B8E0C1"/>
<dbReference type="STRING" id="515635.Dtur_1288"/>
<gene>
    <name evidence="1" type="ordered locus">Dtur_1288</name>
</gene>
<name>B8E0C1_DICTD</name>
<dbReference type="SUPFAM" id="SSF50998">
    <property type="entry name" value="Quinoprotein alcohol dehydrogenase-like"/>
    <property type="match status" value="1"/>
</dbReference>
<evidence type="ECO:0000313" key="2">
    <source>
        <dbReference type="Proteomes" id="UP000007719"/>
    </source>
</evidence>
<dbReference type="InParanoid" id="B8E0C1"/>
<dbReference type="eggNOG" id="COG1520">
    <property type="taxonomic scope" value="Bacteria"/>
</dbReference>
<dbReference type="Gene3D" id="2.80.10.50">
    <property type="match status" value="1"/>
</dbReference>
<dbReference type="RefSeq" id="WP_012583648.1">
    <property type="nucleotide sequence ID" value="NC_011661.1"/>
</dbReference>
<keyword evidence="1" id="KW-0449">Lipoprotein</keyword>
<dbReference type="InterPro" id="IPR011047">
    <property type="entry name" value="Quinoprotein_ADH-like_sf"/>
</dbReference>
<dbReference type="PATRIC" id="fig|515635.4.peg.1330"/>
<dbReference type="InterPro" id="IPR013431">
    <property type="entry name" value="Delta_60_rpt"/>
</dbReference>
<dbReference type="Proteomes" id="UP000007719">
    <property type="component" value="Chromosome"/>
</dbReference>
<dbReference type="OrthoDB" id="9811934at2"/>
<evidence type="ECO:0000313" key="1">
    <source>
        <dbReference type="EMBL" id="ACK42566.1"/>
    </source>
</evidence>
<proteinExistence type="predicted"/>
<keyword evidence="2" id="KW-1185">Reference proteome</keyword>
<dbReference type="EMBL" id="CP001251">
    <property type="protein sequence ID" value="ACK42566.1"/>
    <property type="molecule type" value="Genomic_DNA"/>
</dbReference>
<dbReference type="PANTHER" id="PTHR42754">
    <property type="entry name" value="ENDOGLUCANASE"/>
    <property type="match status" value="1"/>
</dbReference>